<protein>
    <submittedName>
        <fullName evidence="1">Uncharacterized protein</fullName>
    </submittedName>
</protein>
<organism evidence="1 2">
    <name type="scientific">Duganella rivi</name>
    <dbReference type="NCBI Taxonomy" id="2666083"/>
    <lineage>
        <taxon>Bacteria</taxon>
        <taxon>Pseudomonadati</taxon>
        <taxon>Pseudomonadota</taxon>
        <taxon>Betaproteobacteria</taxon>
        <taxon>Burkholderiales</taxon>
        <taxon>Oxalobacteraceae</taxon>
        <taxon>Telluria group</taxon>
        <taxon>Duganella</taxon>
    </lineage>
</organism>
<sequence length="53" mass="5841">MIDRQRDGGVHAAHQQEACFAGSGLDVMEILICLQKSSESTDTLHQLTQSRQV</sequence>
<proteinExistence type="predicted"/>
<dbReference type="EMBL" id="WWCK01000001">
    <property type="protein sequence ID" value="MYM65649.1"/>
    <property type="molecule type" value="Genomic_DNA"/>
</dbReference>
<comment type="caution">
    <text evidence="1">The sequence shown here is derived from an EMBL/GenBank/DDBJ whole genome shotgun (WGS) entry which is preliminary data.</text>
</comment>
<evidence type="ECO:0000313" key="2">
    <source>
        <dbReference type="Proteomes" id="UP000450012"/>
    </source>
</evidence>
<reference evidence="1 2" key="1">
    <citation type="submission" date="2019-12" db="EMBL/GenBank/DDBJ databases">
        <title>Novel species isolated from a subtropical stream in China.</title>
        <authorList>
            <person name="Lu H."/>
        </authorList>
    </citation>
    <scope>NUCLEOTIDE SEQUENCE [LARGE SCALE GENOMIC DNA]</scope>
    <source>
        <strain evidence="1 2">FT55W</strain>
    </source>
</reference>
<dbReference type="AlphaFoldDB" id="A0A7X4K9X9"/>
<keyword evidence="2" id="KW-1185">Reference proteome</keyword>
<dbReference type="RefSeq" id="WP_161012239.1">
    <property type="nucleotide sequence ID" value="NZ_WWCK01000001.1"/>
</dbReference>
<name>A0A7X4K9X9_9BURK</name>
<evidence type="ECO:0000313" key="1">
    <source>
        <dbReference type="EMBL" id="MYM65649.1"/>
    </source>
</evidence>
<accession>A0A7X4K9X9</accession>
<gene>
    <name evidence="1" type="ORF">GTP45_02230</name>
</gene>
<dbReference type="Proteomes" id="UP000450012">
    <property type="component" value="Unassembled WGS sequence"/>
</dbReference>